<keyword evidence="1" id="KW-0808">Transferase</keyword>
<accession>A0ABN6YZR3</accession>
<dbReference type="PANTHER" id="PTHR10545">
    <property type="entry name" value="DIAMINE N-ACETYLTRANSFERASE"/>
    <property type="match status" value="1"/>
</dbReference>
<sequence length="154" mass="17930">MLMIRDITEADREEVVAMMKEFYGSPACLHTVPEENFHRTITAAIEKSPLARILVLEETDQSSAERITGYANLAITWNNEAGGIQVWFDELFFKSNARGKGYGTEVFQWLEKEYPQARRIRLEVTHENTRAISLYERLGYEELPYYQMIKDKLS</sequence>
<protein>
    <recommendedName>
        <fullName evidence="3">N-acetyltransferase domain-containing protein</fullName>
    </recommendedName>
</protein>
<dbReference type="InterPro" id="IPR051016">
    <property type="entry name" value="Diverse_Substrate_AcTransf"/>
</dbReference>
<dbReference type="Gene3D" id="3.40.630.30">
    <property type="match status" value="1"/>
</dbReference>
<evidence type="ECO:0000259" key="3">
    <source>
        <dbReference type="PROSITE" id="PS51186"/>
    </source>
</evidence>
<dbReference type="RefSeq" id="WP_230106961.1">
    <property type="nucleotide sequence ID" value="NZ_AP024845.1"/>
</dbReference>
<reference evidence="5" key="1">
    <citation type="journal article" date="2023" name="Int. J. Syst. Evol. Microbiol.">
        <title>Claveliimonas bilis gen. nov., sp. nov., deoxycholic acid-producing bacteria isolated from human faeces, and reclassification of Sellimonas monacensis Zenner et al. 2021 as Claveliimonas monacensis comb. nov.</title>
        <authorList>
            <person name="Hisatomi A."/>
            <person name="Kastawa N.W.E.P.G."/>
            <person name="Song I."/>
            <person name="Ohkuma M."/>
            <person name="Fukiya S."/>
            <person name="Sakamoto M."/>
        </authorList>
    </citation>
    <scope>NUCLEOTIDE SEQUENCE [LARGE SCALE GENOMIC DNA]</scope>
    <source>
        <strain evidence="5">12BBH14</strain>
    </source>
</reference>
<name>A0ABN6YZR3_9FIRM</name>
<dbReference type="PANTHER" id="PTHR10545:SF29">
    <property type="entry name" value="GH14572P-RELATED"/>
    <property type="match status" value="1"/>
</dbReference>
<organism evidence="4 5">
    <name type="scientific">Claveliimonas bilis</name>
    <dbReference type="NCBI Taxonomy" id="3028070"/>
    <lineage>
        <taxon>Bacteria</taxon>
        <taxon>Bacillati</taxon>
        <taxon>Bacillota</taxon>
        <taxon>Clostridia</taxon>
        <taxon>Lachnospirales</taxon>
        <taxon>Lachnospiraceae</taxon>
        <taxon>Claveliimonas</taxon>
    </lineage>
</organism>
<evidence type="ECO:0000313" key="5">
    <source>
        <dbReference type="Proteomes" id="UP001305815"/>
    </source>
</evidence>
<evidence type="ECO:0000256" key="1">
    <source>
        <dbReference type="ARBA" id="ARBA00022679"/>
    </source>
</evidence>
<dbReference type="SUPFAM" id="SSF55729">
    <property type="entry name" value="Acyl-CoA N-acyltransferases (Nat)"/>
    <property type="match status" value="1"/>
</dbReference>
<keyword evidence="5" id="KW-1185">Reference proteome</keyword>
<evidence type="ECO:0000256" key="2">
    <source>
        <dbReference type="ARBA" id="ARBA00023315"/>
    </source>
</evidence>
<gene>
    <name evidence="4" type="ORF">Lac1_08170</name>
</gene>
<dbReference type="InterPro" id="IPR016181">
    <property type="entry name" value="Acyl_CoA_acyltransferase"/>
</dbReference>
<keyword evidence="2" id="KW-0012">Acyltransferase</keyword>
<dbReference type="Pfam" id="PF00583">
    <property type="entry name" value="Acetyltransf_1"/>
    <property type="match status" value="1"/>
</dbReference>
<dbReference type="Proteomes" id="UP001305815">
    <property type="component" value="Chromosome"/>
</dbReference>
<dbReference type="CDD" id="cd04301">
    <property type="entry name" value="NAT_SF"/>
    <property type="match status" value="1"/>
</dbReference>
<feature type="domain" description="N-acetyltransferase" evidence="3">
    <location>
        <begin position="2"/>
        <end position="154"/>
    </location>
</feature>
<proteinExistence type="predicted"/>
<dbReference type="EMBL" id="AP027742">
    <property type="protein sequence ID" value="BDZ76634.1"/>
    <property type="molecule type" value="Genomic_DNA"/>
</dbReference>
<dbReference type="InterPro" id="IPR000182">
    <property type="entry name" value="GNAT_dom"/>
</dbReference>
<dbReference type="PROSITE" id="PS51186">
    <property type="entry name" value="GNAT"/>
    <property type="match status" value="1"/>
</dbReference>
<evidence type="ECO:0000313" key="4">
    <source>
        <dbReference type="EMBL" id="BDZ76634.1"/>
    </source>
</evidence>